<proteinExistence type="predicted"/>
<feature type="domain" description="TIR" evidence="1">
    <location>
        <begin position="3"/>
        <end position="67"/>
    </location>
</feature>
<evidence type="ECO:0000313" key="2">
    <source>
        <dbReference type="EMBL" id="KAJ9129278.1"/>
    </source>
</evidence>
<dbReference type="InterPro" id="IPR000157">
    <property type="entry name" value="TIR_dom"/>
</dbReference>
<feature type="non-terminal residue" evidence="2">
    <location>
        <position position="1"/>
    </location>
</feature>
<dbReference type="EMBL" id="JARPOI010000183">
    <property type="protein sequence ID" value="KAJ9129278.1"/>
    <property type="molecule type" value="Genomic_DNA"/>
</dbReference>
<name>A0ABQ9KBF2_HEVBR</name>
<dbReference type="Gene3D" id="3.40.50.10140">
    <property type="entry name" value="Toll/interleukin-1 receptor homology (TIR) domain"/>
    <property type="match status" value="1"/>
</dbReference>
<feature type="non-terminal residue" evidence="2">
    <location>
        <position position="98"/>
    </location>
</feature>
<dbReference type="InterPro" id="IPR044974">
    <property type="entry name" value="Disease_R_plants"/>
</dbReference>
<evidence type="ECO:0000259" key="1">
    <source>
        <dbReference type="Pfam" id="PF01582"/>
    </source>
</evidence>
<dbReference type="InterPro" id="IPR035897">
    <property type="entry name" value="Toll_tir_struct_dom_sf"/>
</dbReference>
<reference evidence="2 3" key="1">
    <citation type="journal article" date="2023" name="Plant Biotechnol. J.">
        <title>Chromosome-level wild Hevea brasiliensis genome provides new tools for genomic-assisted breeding and valuable loci to elevate rubber yield.</title>
        <authorList>
            <person name="Cheng H."/>
            <person name="Song X."/>
            <person name="Hu Y."/>
            <person name="Wu T."/>
            <person name="Yang Q."/>
            <person name="An Z."/>
            <person name="Feng S."/>
            <person name="Deng Z."/>
            <person name="Wu W."/>
            <person name="Zeng X."/>
            <person name="Tu M."/>
            <person name="Wang X."/>
            <person name="Huang H."/>
        </authorList>
    </citation>
    <scope>NUCLEOTIDE SEQUENCE [LARGE SCALE GENOMIC DNA]</scope>
    <source>
        <strain evidence="2">MT/VB/25A 57/8</strain>
    </source>
</reference>
<dbReference type="Proteomes" id="UP001174677">
    <property type="component" value="Unassembled WGS sequence"/>
</dbReference>
<dbReference type="PANTHER" id="PTHR11017:SF361">
    <property type="entry name" value="ADP-RIBOSYL CYCLASE_CYCLIC ADP-RIBOSE HYDROLASE"/>
    <property type="match status" value="1"/>
</dbReference>
<organism evidence="2 3">
    <name type="scientific">Hevea brasiliensis</name>
    <name type="common">Para rubber tree</name>
    <name type="synonym">Siphonia brasiliensis</name>
    <dbReference type="NCBI Taxonomy" id="3981"/>
    <lineage>
        <taxon>Eukaryota</taxon>
        <taxon>Viridiplantae</taxon>
        <taxon>Streptophyta</taxon>
        <taxon>Embryophyta</taxon>
        <taxon>Tracheophyta</taxon>
        <taxon>Spermatophyta</taxon>
        <taxon>Magnoliopsida</taxon>
        <taxon>eudicotyledons</taxon>
        <taxon>Gunneridae</taxon>
        <taxon>Pentapetalae</taxon>
        <taxon>rosids</taxon>
        <taxon>fabids</taxon>
        <taxon>Malpighiales</taxon>
        <taxon>Euphorbiaceae</taxon>
        <taxon>Crotonoideae</taxon>
        <taxon>Micrandreae</taxon>
        <taxon>Hevea</taxon>
    </lineage>
</organism>
<protein>
    <recommendedName>
        <fullName evidence="1">TIR domain-containing protein</fullName>
    </recommendedName>
</protein>
<dbReference type="Pfam" id="PF01582">
    <property type="entry name" value="TIR"/>
    <property type="match status" value="1"/>
</dbReference>
<gene>
    <name evidence="2" type="ORF">P3X46_033928</name>
</gene>
<accession>A0ABQ9KBF2</accession>
<sequence length="98" mass="11049">AFIELEKNFKEKMERMPHWRADLMKVASISGWDSRVIRSEAKLVKEVVEHILRKLNHASSGDSKGLIGIDSHIRLIKNLLCIGLTSVRIVGIWGMAGI</sequence>
<dbReference type="PANTHER" id="PTHR11017">
    <property type="entry name" value="LEUCINE-RICH REPEAT-CONTAINING PROTEIN"/>
    <property type="match status" value="1"/>
</dbReference>
<comment type="caution">
    <text evidence="2">The sequence shown here is derived from an EMBL/GenBank/DDBJ whole genome shotgun (WGS) entry which is preliminary data.</text>
</comment>
<evidence type="ECO:0000313" key="3">
    <source>
        <dbReference type="Proteomes" id="UP001174677"/>
    </source>
</evidence>
<keyword evidence="3" id="KW-1185">Reference proteome</keyword>